<proteinExistence type="predicted"/>
<dbReference type="Proteomes" id="UP001428341">
    <property type="component" value="Unassembled WGS sequence"/>
</dbReference>
<dbReference type="EMBL" id="JBCGBO010000005">
    <property type="protein sequence ID" value="KAK9197688.1"/>
    <property type="molecule type" value="Genomic_DNA"/>
</dbReference>
<protein>
    <submittedName>
        <fullName evidence="1">Uncharacterized protein</fullName>
    </submittedName>
</protein>
<keyword evidence="2" id="KW-1185">Reference proteome</keyword>
<comment type="caution">
    <text evidence="1">The sequence shown here is derived from an EMBL/GenBank/DDBJ whole genome shotgun (WGS) entry which is preliminary data.</text>
</comment>
<accession>A0AAP0QHG5</accession>
<reference evidence="1 2" key="1">
    <citation type="submission" date="2024-05" db="EMBL/GenBank/DDBJ databases">
        <title>Haplotype-resolved chromosome-level genome assembly of Huyou (Citrus changshanensis).</title>
        <authorList>
            <person name="Miao C."/>
            <person name="Chen W."/>
            <person name="Wu Y."/>
            <person name="Wang L."/>
            <person name="Zhao S."/>
            <person name="Grierson D."/>
            <person name="Xu C."/>
            <person name="Chen K."/>
        </authorList>
    </citation>
    <scope>NUCLEOTIDE SEQUENCE [LARGE SCALE GENOMIC DNA]</scope>
    <source>
        <strain evidence="1">01-14</strain>
        <tissue evidence="1">Leaf</tissue>
    </source>
</reference>
<organism evidence="1 2">
    <name type="scientific">Citrus x changshan-huyou</name>
    <dbReference type="NCBI Taxonomy" id="2935761"/>
    <lineage>
        <taxon>Eukaryota</taxon>
        <taxon>Viridiplantae</taxon>
        <taxon>Streptophyta</taxon>
        <taxon>Embryophyta</taxon>
        <taxon>Tracheophyta</taxon>
        <taxon>Spermatophyta</taxon>
        <taxon>Magnoliopsida</taxon>
        <taxon>eudicotyledons</taxon>
        <taxon>Gunneridae</taxon>
        <taxon>Pentapetalae</taxon>
        <taxon>rosids</taxon>
        <taxon>malvids</taxon>
        <taxon>Sapindales</taxon>
        <taxon>Rutaceae</taxon>
        <taxon>Aurantioideae</taxon>
        <taxon>Citrus</taxon>
    </lineage>
</organism>
<evidence type="ECO:0000313" key="1">
    <source>
        <dbReference type="EMBL" id="KAK9197688.1"/>
    </source>
</evidence>
<dbReference type="AlphaFoldDB" id="A0AAP0QHG5"/>
<evidence type="ECO:0000313" key="2">
    <source>
        <dbReference type="Proteomes" id="UP001428341"/>
    </source>
</evidence>
<sequence length="97" mass="10795">MIRLILRSNTYTKLNWYELKEVNNGFWGSVCEITASLTAEVGLCHNSVVSANSMSCNGPPRIFENVLIIKTKKHGGPELGKLTCAHVADLRHRRAGR</sequence>
<gene>
    <name evidence="1" type="ORF">WN944_012871</name>
</gene>
<name>A0AAP0QHG5_9ROSI</name>